<evidence type="ECO:0000256" key="5">
    <source>
        <dbReference type="ARBA" id="ARBA00040549"/>
    </source>
</evidence>
<dbReference type="GO" id="GO:0016891">
    <property type="term" value="F:RNA endonuclease activity producing 5'-phosphomonoesters, hydrolytic mechanism"/>
    <property type="evidence" value="ECO:0007669"/>
    <property type="project" value="TreeGrafter"/>
</dbReference>
<keyword evidence="11" id="KW-1185">Reference proteome</keyword>
<dbReference type="InterPro" id="IPR051406">
    <property type="entry name" value="PLD_domain"/>
</dbReference>
<keyword evidence="2" id="KW-0442">Lipid degradation</keyword>
<keyword evidence="3" id="KW-0443">Lipid metabolism</keyword>
<keyword evidence="8" id="KW-0812">Transmembrane</keyword>
<evidence type="ECO:0000313" key="10">
    <source>
        <dbReference type="EnsemblMetazoa" id="GPPI042893-PA"/>
    </source>
</evidence>
<evidence type="ECO:0000256" key="7">
    <source>
        <dbReference type="SAM" id="MobiDB-lite"/>
    </source>
</evidence>
<sequence length="397" mass="44446">MIGSVVARYALYSTLLIVLSKIVYHGYRALKTRCFHGWYNAERQLSMVIFCSSGSNESSKNHHNCSKVSDTNSQTTKISIDKLQIMERESVCSNSYCMASNIGLLVDLIKATECTIDIAMNTFTSFEMSSALLAASRRGVIIRIISDHEMAYSTRSQVFPLQKSGVEVRLNSNSTSGTMHHKFCLLDSPSRISSLKTQKKVKDMTSVNGIMMTGSLNWTAQGFSGNNLHKKTTTIEESIELQKSDAHSNQRLSRNSVRSKQSRKPPFNAACSYTKKSDLRRQRNVSKYKTLLKVNDDKALLQISDLNLNLQRHLSYGANGDSLCLIRPTLIYQPNSRTSKISCDVGIQTNTYGIGNISDNDDDGDDGNYDKEGKIHIKSEKEKNNKRQTLPKEIIHS</sequence>
<feature type="compositionally biased region" description="Polar residues" evidence="7">
    <location>
        <begin position="249"/>
        <end position="259"/>
    </location>
</feature>
<evidence type="ECO:0000256" key="6">
    <source>
        <dbReference type="ARBA" id="ARBA00043167"/>
    </source>
</evidence>
<organism evidence="10 11">
    <name type="scientific">Glossina palpalis gambiensis</name>
    <dbReference type="NCBI Taxonomy" id="67801"/>
    <lineage>
        <taxon>Eukaryota</taxon>
        <taxon>Metazoa</taxon>
        <taxon>Ecdysozoa</taxon>
        <taxon>Arthropoda</taxon>
        <taxon>Hexapoda</taxon>
        <taxon>Insecta</taxon>
        <taxon>Pterygota</taxon>
        <taxon>Neoptera</taxon>
        <taxon>Endopterygota</taxon>
        <taxon>Diptera</taxon>
        <taxon>Brachycera</taxon>
        <taxon>Muscomorpha</taxon>
        <taxon>Hippoboscoidea</taxon>
        <taxon>Glossinidae</taxon>
        <taxon>Glossina</taxon>
    </lineage>
</organism>
<keyword evidence="8" id="KW-1133">Transmembrane helix</keyword>
<name>A0A1B0BWQ9_9MUSC</name>
<evidence type="ECO:0000313" key="11">
    <source>
        <dbReference type="Proteomes" id="UP000092460"/>
    </source>
</evidence>
<comment type="similarity">
    <text evidence="4">Belongs to the phospholipase D family. MitoPLD/Zucchini subfamily.</text>
</comment>
<accession>A0A1B0BWQ9</accession>
<evidence type="ECO:0000256" key="4">
    <source>
        <dbReference type="ARBA" id="ARBA00038012"/>
    </source>
</evidence>
<dbReference type="PANTHER" id="PTHR43856">
    <property type="entry name" value="CARDIOLIPIN HYDROLASE"/>
    <property type="match status" value="1"/>
</dbReference>
<dbReference type="PANTHER" id="PTHR43856:SF1">
    <property type="entry name" value="MITOCHONDRIAL CARDIOLIPIN HYDROLASE"/>
    <property type="match status" value="1"/>
</dbReference>
<evidence type="ECO:0000256" key="1">
    <source>
        <dbReference type="ARBA" id="ARBA00022801"/>
    </source>
</evidence>
<evidence type="ECO:0000256" key="2">
    <source>
        <dbReference type="ARBA" id="ARBA00022963"/>
    </source>
</evidence>
<dbReference type="InterPro" id="IPR025202">
    <property type="entry name" value="PLD-like_dom"/>
</dbReference>
<keyword evidence="1" id="KW-0378">Hydrolase</keyword>
<keyword evidence="8" id="KW-0472">Membrane</keyword>
<dbReference type="Gene3D" id="3.30.870.10">
    <property type="entry name" value="Endonuclease Chain A"/>
    <property type="match status" value="1"/>
</dbReference>
<dbReference type="GO" id="GO:0016042">
    <property type="term" value="P:lipid catabolic process"/>
    <property type="evidence" value="ECO:0007669"/>
    <property type="project" value="UniProtKB-KW"/>
</dbReference>
<dbReference type="AlphaFoldDB" id="A0A1B0BWQ9"/>
<dbReference type="SUPFAM" id="SSF56024">
    <property type="entry name" value="Phospholipase D/nuclease"/>
    <property type="match status" value="1"/>
</dbReference>
<reference evidence="11" key="1">
    <citation type="submission" date="2015-01" db="EMBL/GenBank/DDBJ databases">
        <authorList>
            <person name="Aksoy S."/>
            <person name="Warren W."/>
            <person name="Wilson R.K."/>
        </authorList>
    </citation>
    <scope>NUCLEOTIDE SEQUENCE [LARGE SCALE GENOMIC DNA]</scope>
    <source>
        <strain evidence="11">IAEA</strain>
    </source>
</reference>
<dbReference type="VEuPathDB" id="VectorBase:GPPI042893"/>
<feature type="domain" description="Phospholipase D-like" evidence="9">
    <location>
        <begin position="105"/>
        <end position="226"/>
    </location>
</feature>
<protein>
    <recommendedName>
        <fullName evidence="5">Mitochondrial cardiolipin hydrolase</fullName>
    </recommendedName>
    <alternativeName>
        <fullName evidence="6">Mitochondrial phospholipase</fullName>
    </alternativeName>
</protein>
<evidence type="ECO:0000259" key="9">
    <source>
        <dbReference type="Pfam" id="PF13091"/>
    </source>
</evidence>
<dbReference type="GO" id="GO:0005739">
    <property type="term" value="C:mitochondrion"/>
    <property type="evidence" value="ECO:0007669"/>
    <property type="project" value="TreeGrafter"/>
</dbReference>
<dbReference type="EMBL" id="JXJN01021952">
    <property type="status" value="NOT_ANNOTATED_CDS"/>
    <property type="molecule type" value="Genomic_DNA"/>
</dbReference>
<feature type="compositionally biased region" description="Basic and acidic residues" evidence="7">
    <location>
        <begin position="368"/>
        <end position="385"/>
    </location>
</feature>
<dbReference type="EnsemblMetazoa" id="GPPI042893-RA">
    <property type="protein sequence ID" value="GPPI042893-PA"/>
    <property type="gene ID" value="GPPI042893"/>
</dbReference>
<proteinExistence type="inferred from homology"/>
<feature type="region of interest" description="Disordered" evidence="7">
    <location>
        <begin position="242"/>
        <end position="270"/>
    </location>
</feature>
<feature type="transmembrane region" description="Helical" evidence="8">
    <location>
        <begin position="6"/>
        <end position="24"/>
    </location>
</feature>
<dbReference type="Proteomes" id="UP000092460">
    <property type="component" value="Unassembled WGS sequence"/>
</dbReference>
<feature type="region of interest" description="Disordered" evidence="7">
    <location>
        <begin position="354"/>
        <end position="397"/>
    </location>
</feature>
<dbReference type="Pfam" id="PF13091">
    <property type="entry name" value="PLDc_2"/>
    <property type="match status" value="1"/>
</dbReference>
<dbReference type="GO" id="GO:0034587">
    <property type="term" value="P:piRNA processing"/>
    <property type="evidence" value="ECO:0007669"/>
    <property type="project" value="TreeGrafter"/>
</dbReference>
<evidence type="ECO:0000256" key="3">
    <source>
        <dbReference type="ARBA" id="ARBA00023098"/>
    </source>
</evidence>
<evidence type="ECO:0000256" key="8">
    <source>
        <dbReference type="SAM" id="Phobius"/>
    </source>
</evidence>
<dbReference type="STRING" id="67801.A0A1B0BWQ9"/>
<reference evidence="10" key="2">
    <citation type="submission" date="2020-05" db="UniProtKB">
        <authorList>
            <consortium name="EnsemblMetazoa"/>
        </authorList>
    </citation>
    <scope>IDENTIFICATION</scope>
    <source>
        <strain evidence="10">IAEA</strain>
    </source>
</reference>